<dbReference type="AlphaFoldDB" id="A0A3N0I6Q9"/>
<dbReference type="OrthoDB" id="3780655at2"/>
<comment type="caution">
    <text evidence="2">The sequence shown here is derived from an EMBL/GenBank/DDBJ whole genome shotgun (WGS) entry which is preliminary data.</text>
</comment>
<protein>
    <submittedName>
        <fullName evidence="2">LicD family protein</fullName>
    </submittedName>
</protein>
<dbReference type="PANTHER" id="PTHR43404">
    <property type="entry name" value="LIPOPOLYSACCHARIDE CHOLINEPHOSPHOTRANSFERASE LICD"/>
    <property type="match status" value="1"/>
</dbReference>
<dbReference type="RefSeq" id="WP_123220214.1">
    <property type="nucleotide sequence ID" value="NZ_JACHYQ010000003.1"/>
</dbReference>
<sequence>MREYDSETLHKVQSIELSILSDFIDLCNKYDLAYFGMAGTGIGALRHGGFIPWDDDIDVALPRNDYEKFLDLVAIEFGDKYEILNCETNSNYPLMSTRMILRGTKFREYALRNIDCNFGIFLDIYAFDNIPDDERLFKKQARDAFIWSKLLILRSVSHPVLPFGGVKGKIITLACVIAHSLLSFFNVSKTFLYKKCYEASTRFRDMNDSKRLDYLCDTTPYSNIINRKDVFPLCLRSFENLEMSFPNNLDNYLRGMYGDYMTLPPEEKRKNHYPYELDFGKWA</sequence>
<dbReference type="GO" id="GO:0009100">
    <property type="term" value="P:glycoprotein metabolic process"/>
    <property type="evidence" value="ECO:0007669"/>
    <property type="project" value="UniProtKB-ARBA"/>
</dbReference>
<dbReference type="PANTHER" id="PTHR43404:SF2">
    <property type="entry name" value="LIPOPOLYSACCHARIDE CHOLINEPHOSPHOTRANSFERASE LICD"/>
    <property type="match status" value="1"/>
</dbReference>
<reference evidence="3" key="1">
    <citation type="submission" date="2018-05" db="EMBL/GenBank/DDBJ databases">
        <title>Genome Sequencing of selected type strains of the family Eggerthellaceae.</title>
        <authorList>
            <person name="Danylec N."/>
            <person name="Stoll D.A."/>
            <person name="Doetsch A."/>
            <person name="Huch M."/>
        </authorList>
    </citation>
    <scope>NUCLEOTIDE SEQUENCE [LARGE SCALE GENOMIC DNA]</scope>
    <source>
        <strain evidence="3">DSM 22006</strain>
    </source>
</reference>
<accession>A0A3N0I6Q9</accession>
<proteinExistence type="predicted"/>
<feature type="domain" description="LicD/FKTN/FKRP nucleotidyltransferase" evidence="1">
    <location>
        <begin position="27"/>
        <end position="258"/>
    </location>
</feature>
<evidence type="ECO:0000313" key="2">
    <source>
        <dbReference type="EMBL" id="RNM32693.1"/>
    </source>
</evidence>
<dbReference type="EMBL" id="QIBZ01000027">
    <property type="protein sequence ID" value="RNM32693.1"/>
    <property type="molecule type" value="Genomic_DNA"/>
</dbReference>
<evidence type="ECO:0000259" key="1">
    <source>
        <dbReference type="Pfam" id="PF04991"/>
    </source>
</evidence>
<organism evidence="2 3">
    <name type="scientific">Slackia isoflavoniconvertens</name>
    <dbReference type="NCBI Taxonomy" id="572010"/>
    <lineage>
        <taxon>Bacteria</taxon>
        <taxon>Bacillati</taxon>
        <taxon>Actinomycetota</taxon>
        <taxon>Coriobacteriia</taxon>
        <taxon>Eggerthellales</taxon>
        <taxon>Eggerthellaceae</taxon>
        <taxon>Slackia</taxon>
    </lineage>
</organism>
<name>A0A3N0I6Q9_9ACTN</name>
<dbReference type="Proteomes" id="UP000271472">
    <property type="component" value="Unassembled WGS sequence"/>
</dbReference>
<dbReference type="Pfam" id="PF04991">
    <property type="entry name" value="LicD"/>
    <property type="match status" value="1"/>
</dbReference>
<dbReference type="InterPro" id="IPR052942">
    <property type="entry name" value="LPS_cholinephosphotransferase"/>
</dbReference>
<dbReference type="InterPro" id="IPR007074">
    <property type="entry name" value="LicD/FKTN/FKRP_NTP_transf"/>
</dbReference>
<dbReference type="GeneID" id="98663362"/>
<keyword evidence="3" id="KW-1185">Reference proteome</keyword>
<gene>
    <name evidence="2" type="ORF">DMP05_09485</name>
</gene>
<evidence type="ECO:0000313" key="3">
    <source>
        <dbReference type="Proteomes" id="UP000271472"/>
    </source>
</evidence>